<comment type="caution">
    <text evidence="13">The sequence shown here is derived from an EMBL/GenBank/DDBJ whole genome shotgun (WGS) entry which is preliminary data.</text>
</comment>
<dbReference type="InterPro" id="IPR023614">
    <property type="entry name" value="Porin_dom_sf"/>
</dbReference>
<evidence type="ECO:0000313" key="14">
    <source>
        <dbReference type="Proteomes" id="UP000652198"/>
    </source>
</evidence>
<keyword evidence="10" id="KW-0998">Cell outer membrane</keyword>
<evidence type="ECO:0000256" key="4">
    <source>
        <dbReference type="ARBA" id="ARBA00022452"/>
    </source>
</evidence>
<dbReference type="RefSeq" id="WP_172317819.1">
    <property type="nucleotide sequence ID" value="NZ_WOEY01000159.1"/>
</dbReference>
<dbReference type="EMBL" id="WOEY01000159">
    <property type="protein sequence ID" value="NPT47250.1"/>
    <property type="molecule type" value="Genomic_DNA"/>
</dbReference>
<reference evidence="13 14" key="1">
    <citation type="submission" date="2019-11" db="EMBL/GenBank/DDBJ databases">
        <title>Metabolism of dissolved organic matter in forest soils.</title>
        <authorList>
            <person name="Cyle K.T."/>
            <person name="Wilhelm R.C."/>
            <person name="Martinez C.E."/>
        </authorList>
    </citation>
    <scope>NUCLEOTIDE SEQUENCE [LARGE SCALE GENOMIC DNA]</scope>
    <source>
        <strain evidence="13 14">1N</strain>
    </source>
</reference>
<evidence type="ECO:0000256" key="5">
    <source>
        <dbReference type="ARBA" id="ARBA00022692"/>
    </source>
</evidence>
<dbReference type="PRINTS" id="PR00182">
    <property type="entry name" value="ECOLNEIPORIN"/>
</dbReference>
<keyword evidence="8" id="KW-0626">Porin</keyword>
<evidence type="ECO:0000256" key="10">
    <source>
        <dbReference type="ARBA" id="ARBA00023237"/>
    </source>
</evidence>
<dbReference type="PANTHER" id="PTHR34501">
    <property type="entry name" value="PROTEIN YDDL-RELATED"/>
    <property type="match status" value="1"/>
</dbReference>
<organism evidence="13 14">
    <name type="scientific">Paraburkholderia solitsugae</name>
    <dbReference type="NCBI Taxonomy" id="2675748"/>
    <lineage>
        <taxon>Bacteria</taxon>
        <taxon>Pseudomonadati</taxon>
        <taxon>Pseudomonadota</taxon>
        <taxon>Betaproteobacteria</taxon>
        <taxon>Burkholderiales</taxon>
        <taxon>Burkholderiaceae</taxon>
        <taxon>Paraburkholderia</taxon>
    </lineage>
</organism>
<evidence type="ECO:0000256" key="7">
    <source>
        <dbReference type="ARBA" id="ARBA00023065"/>
    </source>
</evidence>
<dbReference type="PANTHER" id="PTHR34501:SF9">
    <property type="entry name" value="MAJOR OUTER MEMBRANE PROTEIN P.IA"/>
    <property type="match status" value="1"/>
</dbReference>
<evidence type="ECO:0000256" key="3">
    <source>
        <dbReference type="ARBA" id="ARBA00022448"/>
    </source>
</evidence>
<dbReference type="Gene3D" id="2.40.160.10">
    <property type="entry name" value="Porin"/>
    <property type="match status" value="1"/>
</dbReference>
<feature type="chain" id="PRO_5045342896" evidence="11">
    <location>
        <begin position="24"/>
        <end position="357"/>
    </location>
</feature>
<dbReference type="InterPro" id="IPR002299">
    <property type="entry name" value="Porin_Neis"/>
</dbReference>
<gene>
    <name evidence="13" type="ORF">GNZ12_39385</name>
</gene>
<dbReference type="PRINTS" id="PR00184">
    <property type="entry name" value="NEISSPPORIN"/>
</dbReference>
<evidence type="ECO:0000256" key="9">
    <source>
        <dbReference type="ARBA" id="ARBA00023136"/>
    </source>
</evidence>
<comment type="subunit">
    <text evidence="2">Homotrimer.</text>
</comment>
<evidence type="ECO:0000256" key="1">
    <source>
        <dbReference type="ARBA" id="ARBA00004571"/>
    </source>
</evidence>
<keyword evidence="14" id="KW-1185">Reference proteome</keyword>
<comment type="subcellular location">
    <subcellularLocation>
        <location evidence="1">Cell outer membrane</location>
        <topology evidence="1">Multi-pass membrane protein</topology>
    </subcellularLocation>
</comment>
<feature type="domain" description="Porin" evidence="12">
    <location>
        <begin position="12"/>
        <end position="325"/>
    </location>
</feature>
<keyword evidence="9" id="KW-0472">Membrane</keyword>
<dbReference type="SUPFAM" id="SSF56935">
    <property type="entry name" value="Porins"/>
    <property type="match status" value="1"/>
</dbReference>
<keyword evidence="3" id="KW-0813">Transport</keyword>
<keyword evidence="4" id="KW-1134">Transmembrane beta strand</keyword>
<evidence type="ECO:0000313" key="13">
    <source>
        <dbReference type="EMBL" id="NPT47250.1"/>
    </source>
</evidence>
<keyword evidence="5" id="KW-0812">Transmembrane</keyword>
<dbReference type="CDD" id="cd00342">
    <property type="entry name" value="gram_neg_porins"/>
    <property type="match status" value="1"/>
</dbReference>
<keyword evidence="6 11" id="KW-0732">Signal</keyword>
<accession>A0ABX2C5I6</accession>
<feature type="signal peptide" evidence="11">
    <location>
        <begin position="1"/>
        <end position="23"/>
    </location>
</feature>
<keyword evidence="7" id="KW-0406">Ion transport</keyword>
<proteinExistence type="predicted"/>
<dbReference type="InterPro" id="IPR001702">
    <property type="entry name" value="Porin_Gram-ve"/>
</dbReference>
<sequence>MKISKLKLASGVVVAATASTANAQSSVTLYGIADAAITFSSKTASASGGNAGKSFAVADGGGGPSLFGMLGVEDLGSGLKAEFRLESGINVANGGFNSSNGNFFGRQAWVGLDGDFGAVKAGLQRSPFFIALYESDPRNYSGFASALLLYAENVAVTGAFNSNAVTYTSPKLAGFQGQAMLALGGSAGDFSAGRQWSGSLKYENGPLMMNAAIYDGNSGGTVQTPVPSTVAFEGRTMGAGYTFGSLTFKASFVNYKVAHSFNSNIYGGGVDFRLTPSVELNGGVWYTTDRDDTVNHSVLAAVGASYHLSPRTSLYAQIGTVNNHGAMRTGLSVTDTSLLRGTPGTSIGGDIGIRHSF</sequence>
<evidence type="ECO:0000256" key="8">
    <source>
        <dbReference type="ARBA" id="ARBA00023114"/>
    </source>
</evidence>
<evidence type="ECO:0000259" key="12">
    <source>
        <dbReference type="Pfam" id="PF13609"/>
    </source>
</evidence>
<dbReference type="Proteomes" id="UP000652198">
    <property type="component" value="Unassembled WGS sequence"/>
</dbReference>
<evidence type="ECO:0000256" key="2">
    <source>
        <dbReference type="ARBA" id="ARBA00011233"/>
    </source>
</evidence>
<dbReference type="Pfam" id="PF13609">
    <property type="entry name" value="Porin_4"/>
    <property type="match status" value="1"/>
</dbReference>
<name>A0ABX2C5I6_9BURK</name>
<protein>
    <submittedName>
        <fullName evidence="13">Porin</fullName>
    </submittedName>
</protein>
<dbReference type="InterPro" id="IPR033900">
    <property type="entry name" value="Gram_neg_porin_domain"/>
</dbReference>
<evidence type="ECO:0000256" key="6">
    <source>
        <dbReference type="ARBA" id="ARBA00022729"/>
    </source>
</evidence>
<dbReference type="InterPro" id="IPR050298">
    <property type="entry name" value="Gram-neg_bact_OMP"/>
</dbReference>
<evidence type="ECO:0000256" key="11">
    <source>
        <dbReference type="SAM" id="SignalP"/>
    </source>
</evidence>